<dbReference type="KEGG" id="ani:ANIA_07756"/>
<feature type="compositionally biased region" description="Pro residues" evidence="1">
    <location>
        <begin position="25"/>
        <end position="34"/>
    </location>
</feature>
<dbReference type="GeneID" id="2869555"/>
<dbReference type="PANTHER" id="PTHR33481">
    <property type="entry name" value="REVERSE TRANSCRIPTASE"/>
    <property type="match status" value="1"/>
</dbReference>
<dbReference type="InParanoid" id="Q5AVC4"/>
<dbReference type="VEuPathDB" id="FungiDB:AN7756"/>
<dbReference type="HOGENOM" id="CLU_063488_0_0_1"/>
<feature type="region of interest" description="Disordered" evidence="1">
    <location>
        <begin position="125"/>
        <end position="169"/>
    </location>
</feature>
<organism evidence="2 3">
    <name type="scientific">Emericella nidulans (strain FGSC A4 / ATCC 38163 / CBS 112.46 / NRRL 194 / M139)</name>
    <name type="common">Aspergillus nidulans</name>
    <dbReference type="NCBI Taxonomy" id="227321"/>
    <lineage>
        <taxon>Eukaryota</taxon>
        <taxon>Fungi</taxon>
        <taxon>Dikarya</taxon>
        <taxon>Ascomycota</taxon>
        <taxon>Pezizomycotina</taxon>
        <taxon>Eurotiomycetes</taxon>
        <taxon>Eurotiomycetidae</taxon>
        <taxon>Eurotiales</taxon>
        <taxon>Aspergillaceae</taxon>
        <taxon>Aspergillus</taxon>
        <taxon>Aspergillus subgen. Nidulantes</taxon>
    </lineage>
</organism>
<evidence type="ECO:0000313" key="3">
    <source>
        <dbReference type="Proteomes" id="UP000000560"/>
    </source>
</evidence>
<dbReference type="Proteomes" id="UP000000560">
    <property type="component" value="Chromosome IV"/>
</dbReference>
<evidence type="ECO:0000313" key="2">
    <source>
        <dbReference type="EMBL" id="CBF80044.1"/>
    </source>
</evidence>
<reference evidence="3" key="2">
    <citation type="journal article" date="2009" name="Fungal Genet. Biol.">
        <title>The 2008 update of the Aspergillus nidulans genome annotation: a community effort.</title>
        <authorList>
            <person name="Wortman J.R."/>
            <person name="Gilsenan J.M."/>
            <person name="Joardar V."/>
            <person name="Deegan J."/>
            <person name="Clutterbuck J."/>
            <person name="Andersen M.R."/>
            <person name="Archer D."/>
            <person name="Bencina M."/>
            <person name="Braus G."/>
            <person name="Coutinho P."/>
            <person name="von Dohren H."/>
            <person name="Doonan J."/>
            <person name="Driessen A.J."/>
            <person name="Durek P."/>
            <person name="Espeso E."/>
            <person name="Fekete E."/>
            <person name="Flipphi M."/>
            <person name="Estrada C.G."/>
            <person name="Geysens S."/>
            <person name="Goldman G."/>
            <person name="de Groot P.W."/>
            <person name="Hansen K."/>
            <person name="Harris S.D."/>
            <person name="Heinekamp T."/>
            <person name="Helmstaedt K."/>
            <person name="Henrissat B."/>
            <person name="Hofmann G."/>
            <person name="Homan T."/>
            <person name="Horio T."/>
            <person name="Horiuchi H."/>
            <person name="James S."/>
            <person name="Jones M."/>
            <person name="Karaffa L."/>
            <person name="Karanyi Z."/>
            <person name="Kato M."/>
            <person name="Keller N."/>
            <person name="Kelly D.E."/>
            <person name="Kiel J.A."/>
            <person name="Kim J.M."/>
            <person name="van der Klei I.J."/>
            <person name="Klis F.M."/>
            <person name="Kovalchuk A."/>
            <person name="Krasevec N."/>
            <person name="Kubicek C.P."/>
            <person name="Liu B."/>
            <person name="Maccabe A."/>
            <person name="Meyer V."/>
            <person name="Mirabito P."/>
            <person name="Miskei M."/>
            <person name="Mos M."/>
            <person name="Mullins J."/>
            <person name="Nelson D.R."/>
            <person name="Nielsen J."/>
            <person name="Oakley B.R."/>
            <person name="Osmani S.A."/>
            <person name="Pakula T."/>
            <person name="Paszewski A."/>
            <person name="Paulsen I."/>
            <person name="Pilsyk S."/>
            <person name="Pocsi I."/>
            <person name="Punt P.J."/>
            <person name="Ram A.F."/>
            <person name="Ren Q."/>
            <person name="Robellet X."/>
            <person name="Robson G."/>
            <person name="Seiboth B."/>
            <person name="van Solingen P."/>
            <person name="Specht T."/>
            <person name="Sun J."/>
            <person name="Taheri-Talesh N."/>
            <person name="Takeshita N."/>
            <person name="Ussery D."/>
            <person name="vanKuyk P.A."/>
            <person name="Visser H."/>
            <person name="van de Vondervoort P.J."/>
            <person name="de Vries R.P."/>
            <person name="Walton J."/>
            <person name="Xiang X."/>
            <person name="Xiong Y."/>
            <person name="Zeng A.P."/>
            <person name="Brandt B.W."/>
            <person name="Cornell M.J."/>
            <person name="van den Hondel C.A."/>
            <person name="Visser J."/>
            <person name="Oliver S.G."/>
            <person name="Turner G."/>
        </authorList>
    </citation>
    <scope>GENOME REANNOTATION</scope>
    <source>
        <strain evidence="3">FGSC A4 / ATCC 38163 / CBS 112.46 / NRRL 194 / M139</strain>
    </source>
</reference>
<feature type="region of interest" description="Disordered" evidence="1">
    <location>
        <begin position="1"/>
        <end position="39"/>
    </location>
</feature>
<dbReference type="AlphaFoldDB" id="Q5AVC4"/>
<sequence>MEVDISPQGGARPATPRLGENSDPPSGPTTPTPLPRNSLKRRALFSPQKTPNAAPAAIPHMPQALLICDQVSMVADDQLILLNDWKLAMTSLAKALDLTVSSLQGCPRDLAQGLAARFVTLAKQDSPQRIPQMPAVAPPQPPRQMEQPNQPPTPEASKGPPGRRTSQHTTWASLTAPRAGQGNWQTITPKQHMQAKQTTQQKLKQLNKTDHHIFLRLPASSSLRAIGPHGIRVTLAGKVPDVITQVQGKAFLLSEKAASLAGDGYFEILTEYYQPFQKSYNTPCNSLACPAYQGLPAPSKGLCNARDATASMIQGPAALVTDTFPADPQNRIITAVYSVSTTAAHMQQTSQNAQPDPISRRILLPASQRML</sequence>
<name>Q5AVC4_EMENI</name>
<accession>Q5AVC4</accession>
<gene>
    <name evidence="2" type="ORF">ANIA_07756</name>
</gene>
<dbReference type="RefSeq" id="XP_681025.1">
    <property type="nucleotide sequence ID" value="XM_675933.1"/>
</dbReference>
<proteinExistence type="predicted"/>
<evidence type="ECO:0000256" key="1">
    <source>
        <dbReference type="SAM" id="MobiDB-lite"/>
    </source>
</evidence>
<reference evidence="3" key="1">
    <citation type="journal article" date="2005" name="Nature">
        <title>Sequencing of Aspergillus nidulans and comparative analysis with A. fumigatus and A. oryzae.</title>
        <authorList>
            <person name="Galagan J.E."/>
            <person name="Calvo S.E."/>
            <person name="Cuomo C."/>
            <person name="Ma L.J."/>
            <person name="Wortman J.R."/>
            <person name="Batzoglou S."/>
            <person name="Lee S.I."/>
            <person name="Basturkmen M."/>
            <person name="Spevak C.C."/>
            <person name="Clutterbuck J."/>
            <person name="Kapitonov V."/>
            <person name="Jurka J."/>
            <person name="Scazzocchio C."/>
            <person name="Farman M."/>
            <person name="Butler J."/>
            <person name="Purcell S."/>
            <person name="Harris S."/>
            <person name="Braus G.H."/>
            <person name="Draht O."/>
            <person name="Busch S."/>
            <person name="D'Enfert C."/>
            <person name="Bouchier C."/>
            <person name="Goldman G.H."/>
            <person name="Bell-Pedersen D."/>
            <person name="Griffiths-Jones S."/>
            <person name="Doonan J.H."/>
            <person name="Yu J."/>
            <person name="Vienken K."/>
            <person name="Pain A."/>
            <person name="Freitag M."/>
            <person name="Selker E.U."/>
            <person name="Archer D.B."/>
            <person name="Penalva M.A."/>
            <person name="Oakley B.R."/>
            <person name="Momany M."/>
            <person name="Tanaka T."/>
            <person name="Kumagai T."/>
            <person name="Asai K."/>
            <person name="Machida M."/>
            <person name="Nierman W.C."/>
            <person name="Denning D.W."/>
            <person name="Caddick M."/>
            <person name="Hynes M."/>
            <person name="Paoletti M."/>
            <person name="Fischer R."/>
            <person name="Miller B."/>
            <person name="Dyer P."/>
            <person name="Sachs M.S."/>
            <person name="Osmani S.A."/>
            <person name="Birren B.W."/>
        </authorList>
    </citation>
    <scope>NUCLEOTIDE SEQUENCE [LARGE SCALE GENOMIC DNA]</scope>
    <source>
        <strain evidence="3">FGSC A4 / ATCC 38163 / CBS 112.46 / NRRL 194 / M139</strain>
    </source>
</reference>
<accession>C8VDM4</accession>
<keyword evidence="3" id="KW-1185">Reference proteome</keyword>
<protein>
    <submittedName>
        <fullName evidence="2">Uncharacterized protein</fullName>
    </submittedName>
</protein>
<dbReference type="EMBL" id="BN001304">
    <property type="protein sequence ID" value="CBF80044.1"/>
    <property type="molecule type" value="Genomic_DNA"/>
</dbReference>
<dbReference type="PANTHER" id="PTHR33481:SF1">
    <property type="entry name" value="ENDONUCLEASE_EXONUCLEASE_PHOSPHATASE DOMAIN-CONTAINING PROTEIN-RELATED"/>
    <property type="match status" value="1"/>
</dbReference>